<gene>
    <name evidence="1" type="ORF">K503DRAFT_697568</name>
</gene>
<evidence type="ECO:0000313" key="2">
    <source>
        <dbReference type="Proteomes" id="UP000092154"/>
    </source>
</evidence>
<dbReference type="AlphaFoldDB" id="A0A1B7MR59"/>
<dbReference type="OrthoDB" id="6288785at2759"/>
<dbReference type="Proteomes" id="UP000092154">
    <property type="component" value="Unassembled WGS sequence"/>
</dbReference>
<keyword evidence="2" id="KW-1185">Reference proteome</keyword>
<accession>A0A1B7MR59</accession>
<name>A0A1B7MR59_9AGAM</name>
<proteinExistence type="predicted"/>
<dbReference type="InParanoid" id="A0A1B7MR59"/>
<reference evidence="1 2" key="1">
    <citation type="submission" date="2016-06" db="EMBL/GenBank/DDBJ databases">
        <title>Comparative genomics of the ectomycorrhizal sister species Rhizopogon vinicolor and Rhizopogon vesiculosus (Basidiomycota: Boletales) reveals a divergence of the mating type B locus.</title>
        <authorList>
            <consortium name="DOE Joint Genome Institute"/>
            <person name="Mujic A.B."/>
            <person name="Kuo A."/>
            <person name="Tritt A."/>
            <person name="Lipzen A."/>
            <person name="Chen C."/>
            <person name="Johnson J."/>
            <person name="Sharma A."/>
            <person name="Barry K."/>
            <person name="Grigoriev I.V."/>
            <person name="Spatafora J.W."/>
        </authorList>
    </citation>
    <scope>NUCLEOTIDE SEQUENCE [LARGE SCALE GENOMIC DNA]</scope>
    <source>
        <strain evidence="1 2">AM-OR11-026</strain>
    </source>
</reference>
<evidence type="ECO:0000313" key="1">
    <source>
        <dbReference type="EMBL" id="OAX35067.1"/>
    </source>
</evidence>
<dbReference type="EMBL" id="KV448536">
    <property type="protein sequence ID" value="OAX35067.1"/>
    <property type="molecule type" value="Genomic_DNA"/>
</dbReference>
<dbReference type="STRING" id="1314800.A0A1B7MR59"/>
<protein>
    <submittedName>
        <fullName evidence="1">Uncharacterized protein</fullName>
    </submittedName>
</protein>
<sequence>MLRIDDSEIGLFGTLRLMKRTTNEQVAAFLIDEKVITFKRDTRCSVHLFHGGLFTVLGDVSLTIDGCHVLPSVNPSFPTISVSDNCVILSHKKHFICSYPPKQLCIPLYHIDAPLKPENRRKLIISLIHRAQVFIPRGKPSLKTSVSSGAQSSSSFWVPACALC</sequence>
<organism evidence="1 2">
    <name type="scientific">Rhizopogon vinicolor AM-OR11-026</name>
    <dbReference type="NCBI Taxonomy" id="1314800"/>
    <lineage>
        <taxon>Eukaryota</taxon>
        <taxon>Fungi</taxon>
        <taxon>Dikarya</taxon>
        <taxon>Basidiomycota</taxon>
        <taxon>Agaricomycotina</taxon>
        <taxon>Agaricomycetes</taxon>
        <taxon>Agaricomycetidae</taxon>
        <taxon>Boletales</taxon>
        <taxon>Suillineae</taxon>
        <taxon>Rhizopogonaceae</taxon>
        <taxon>Rhizopogon</taxon>
    </lineage>
</organism>